<name>A0A5N5FSX2_9ROSA</name>
<reference evidence="1 2" key="3">
    <citation type="submission" date="2019-11" db="EMBL/GenBank/DDBJ databases">
        <title>A de novo genome assembly of a pear dwarfing rootstock.</title>
        <authorList>
            <person name="Wang F."/>
            <person name="Wang J."/>
            <person name="Li S."/>
            <person name="Zhang Y."/>
            <person name="Fang M."/>
            <person name="Ma L."/>
            <person name="Zhao Y."/>
            <person name="Jiang S."/>
        </authorList>
    </citation>
    <scope>NUCLEOTIDE SEQUENCE [LARGE SCALE GENOMIC DNA]</scope>
    <source>
        <strain evidence="1">S2</strain>
        <tissue evidence="1">Leaf</tissue>
    </source>
</reference>
<comment type="caution">
    <text evidence="1">The sequence shown here is derived from an EMBL/GenBank/DDBJ whole genome shotgun (WGS) entry which is preliminary data.</text>
</comment>
<sequence>MDILERINSRKSTIQTLNRTPLSTLGMIRLMVQTKPSKHLLTFNVMDNPSPYKAILGQE</sequence>
<keyword evidence="2" id="KW-1185">Reference proteome</keyword>
<dbReference type="AlphaFoldDB" id="A0A5N5FSX2"/>
<reference evidence="2" key="2">
    <citation type="submission" date="2019-10" db="EMBL/GenBank/DDBJ databases">
        <title>A de novo genome assembly of a pear dwarfing rootstock.</title>
        <authorList>
            <person name="Wang F."/>
            <person name="Wang J."/>
            <person name="Li S."/>
            <person name="Zhang Y."/>
            <person name="Fang M."/>
            <person name="Ma L."/>
            <person name="Zhao Y."/>
            <person name="Jiang S."/>
        </authorList>
    </citation>
    <scope>NUCLEOTIDE SEQUENCE [LARGE SCALE GENOMIC DNA]</scope>
</reference>
<protein>
    <submittedName>
        <fullName evidence="1">Uncharacterized protein</fullName>
    </submittedName>
</protein>
<dbReference type="EMBL" id="SMOL01000559">
    <property type="protein sequence ID" value="KAB2606248.1"/>
    <property type="molecule type" value="Genomic_DNA"/>
</dbReference>
<evidence type="ECO:0000313" key="1">
    <source>
        <dbReference type="EMBL" id="KAB2606248.1"/>
    </source>
</evidence>
<reference evidence="1 2" key="1">
    <citation type="submission" date="2019-09" db="EMBL/GenBank/DDBJ databases">
        <authorList>
            <person name="Ou C."/>
        </authorList>
    </citation>
    <scope>NUCLEOTIDE SEQUENCE [LARGE SCALE GENOMIC DNA]</scope>
    <source>
        <strain evidence="1">S2</strain>
        <tissue evidence="1">Leaf</tissue>
    </source>
</reference>
<accession>A0A5N5FSX2</accession>
<evidence type="ECO:0000313" key="2">
    <source>
        <dbReference type="Proteomes" id="UP000327157"/>
    </source>
</evidence>
<dbReference type="Proteomes" id="UP000327157">
    <property type="component" value="Chromosome 11"/>
</dbReference>
<gene>
    <name evidence="1" type="ORF">D8674_005965</name>
</gene>
<proteinExistence type="predicted"/>
<organism evidence="1 2">
    <name type="scientific">Pyrus ussuriensis x Pyrus communis</name>
    <dbReference type="NCBI Taxonomy" id="2448454"/>
    <lineage>
        <taxon>Eukaryota</taxon>
        <taxon>Viridiplantae</taxon>
        <taxon>Streptophyta</taxon>
        <taxon>Embryophyta</taxon>
        <taxon>Tracheophyta</taxon>
        <taxon>Spermatophyta</taxon>
        <taxon>Magnoliopsida</taxon>
        <taxon>eudicotyledons</taxon>
        <taxon>Gunneridae</taxon>
        <taxon>Pentapetalae</taxon>
        <taxon>rosids</taxon>
        <taxon>fabids</taxon>
        <taxon>Rosales</taxon>
        <taxon>Rosaceae</taxon>
        <taxon>Amygdaloideae</taxon>
        <taxon>Maleae</taxon>
        <taxon>Pyrus</taxon>
    </lineage>
</organism>